<protein>
    <recommendedName>
        <fullName evidence="5">Extracellular membrane protein CFEM domain-containing protein</fullName>
    </recommendedName>
</protein>
<proteinExistence type="predicted"/>
<feature type="region of interest" description="Disordered" evidence="1">
    <location>
        <begin position="117"/>
        <end position="215"/>
    </location>
</feature>
<reference evidence="4" key="1">
    <citation type="submission" date="2016-09" db="EMBL/GenBank/DDBJ databases">
        <authorList>
            <person name="Guldener U."/>
        </authorList>
    </citation>
    <scope>NUCLEOTIDE SEQUENCE [LARGE SCALE GENOMIC DNA]</scope>
    <source>
        <strain evidence="4">V64-1</strain>
    </source>
</reference>
<evidence type="ECO:0000313" key="3">
    <source>
        <dbReference type="EMBL" id="SCO78267.1"/>
    </source>
</evidence>
<dbReference type="OrthoDB" id="5102215at2759"/>
<evidence type="ECO:0008006" key="5">
    <source>
        <dbReference type="Google" id="ProtNLM"/>
    </source>
</evidence>
<dbReference type="VEuPathDB" id="FungiDB:FOC4_g10013208"/>
<feature type="compositionally biased region" description="Acidic residues" evidence="1">
    <location>
        <begin position="151"/>
        <end position="164"/>
    </location>
</feature>
<feature type="compositionally biased region" description="Low complexity" evidence="1">
    <location>
        <begin position="136"/>
        <end position="146"/>
    </location>
</feature>
<evidence type="ECO:0000256" key="2">
    <source>
        <dbReference type="SAM" id="SignalP"/>
    </source>
</evidence>
<dbReference type="AlphaFoldDB" id="A0A2H3SP83"/>
<sequence length="238" mass="24287">MKLIAAGTFFLPLALASKGIFDGVDPLCAPCLNEAIADGPGNTQSKKFANYLCMGQGASAVSLCITECGTSTSSDIIDTSAAEARADLIIGIMFDYCVQYYPEETCAVFEGTEFAKLPPCPEIRNGEKNGGNDSPRSSSEISTTEARASETTEDPASETTEDPAPDATETTGSGYSHVTYSASDSDSTGASPQPTSSPGSGSSGSGSSHTSAGGIPAAMGAFASWEMLIGLVMLAVNI</sequence>
<evidence type="ECO:0000313" key="4">
    <source>
        <dbReference type="Proteomes" id="UP000219369"/>
    </source>
</evidence>
<dbReference type="VEuPathDB" id="FungiDB:FOXG_04836"/>
<gene>
    <name evidence="3" type="ORF">FRV6_02480</name>
</gene>
<feature type="compositionally biased region" description="Low complexity" evidence="1">
    <location>
        <begin position="187"/>
        <end position="214"/>
    </location>
</feature>
<dbReference type="VEuPathDB" id="FungiDB:FOZG_10535"/>
<dbReference type="EMBL" id="FMJY01000001">
    <property type="protein sequence ID" value="SCO78267.1"/>
    <property type="molecule type" value="Genomic_DNA"/>
</dbReference>
<accession>A0A2H3SP83</accession>
<dbReference type="Proteomes" id="UP000219369">
    <property type="component" value="Unassembled WGS sequence"/>
</dbReference>
<organism evidence="3 4">
    <name type="scientific">Fusarium oxysporum</name>
    <name type="common">Fusarium vascular wilt</name>
    <dbReference type="NCBI Taxonomy" id="5507"/>
    <lineage>
        <taxon>Eukaryota</taxon>
        <taxon>Fungi</taxon>
        <taxon>Dikarya</taxon>
        <taxon>Ascomycota</taxon>
        <taxon>Pezizomycotina</taxon>
        <taxon>Sordariomycetes</taxon>
        <taxon>Hypocreomycetidae</taxon>
        <taxon>Hypocreales</taxon>
        <taxon>Nectriaceae</taxon>
        <taxon>Fusarium</taxon>
        <taxon>Fusarium oxysporum species complex</taxon>
    </lineage>
</organism>
<feature type="chain" id="PRO_5013789875" description="Extracellular membrane protein CFEM domain-containing protein" evidence="2">
    <location>
        <begin position="17"/>
        <end position="238"/>
    </location>
</feature>
<feature type="compositionally biased region" description="Polar residues" evidence="1">
    <location>
        <begin position="168"/>
        <end position="186"/>
    </location>
</feature>
<dbReference type="VEuPathDB" id="FungiDB:FOC1_g10001223"/>
<feature type="signal peptide" evidence="2">
    <location>
        <begin position="1"/>
        <end position="16"/>
    </location>
</feature>
<keyword evidence="2" id="KW-0732">Signal</keyword>
<evidence type="ECO:0000256" key="1">
    <source>
        <dbReference type="SAM" id="MobiDB-lite"/>
    </source>
</evidence>
<dbReference type="VEuPathDB" id="FungiDB:HZS61_004312"/>
<dbReference type="VEuPathDB" id="FungiDB:FOIG_09498"/>
<dbReference type="VEuPathDB" id="FungiDB:FOMG_06141"/>
<name>A0A2H3SP83_FUSOX</name>